<keyword evidence="4 11" id="KW-0138">CF(0)</keyword>
<evidence type="ECO:0000313" key="14">
    <source>
        <dbReference type="Proteomes" id="UP001575652"/>
    </source>
</evidence>
<keyword evidence="10 11" id="KW-0066">ATP synthesis</keyword>
<keyword evidence="3 11" id="KW-0813">Transport</keyword>
<evidence type="ECO:0000256" key="1">
    <source>
        <dbReference type="ARBA" id="ARBA00004141"/>
    </source>
</evidence>
<evidence type="ECO:0000256" key="9">
    <source>
        <dbReference type="ARBA" id="ARBA00023136"/>
    </source>
</evidence>
<comment type="function">
    <text evidence="11 12">Key component of the proton channel; it plays a direct role in the translocation of protons across the membrane.</text>
</comment>
<gene>
    <name evidence="11 13" type="primary">atpB</name>
    <name evidence="13" type="ORF">ACETWP_01380</name>
</gene>
<evidence type="ECO:0000256" key="8">
    <source>
        <dbReference type="ARBA" id="ARBA00023065"/>
    </source>
</evidence>
<evidence type="ECO:0000256" key="3">
    <source>
        <dbReference type="ARBA" id="ARBA00022448"/>
    </source>
</evidence>
<feature type="transmembrane region" description="Helical" evidence="11">
    <location>
        <begin position="99"/>
        <end position="119"/>
    </location>
</feature>
<accession>A0ABV4UJ06</accession>
<name>A0ABV4UJ06_9MICC</name>
<keyword evidence="7 11" id="KW-1133">Transmembrane helix</keyword>
<evidence type="ECO:0000256" key="4">
    <source>
        <dbReference type="ARBA" id="ARBA00022547"/>
    </source>
</evidence>
<feature type="transmembrane region" description="Helical" evidence="11">
    <location>
        <begin position="222"/>
        <end position="240"/>
    </location>
</feature>
<evidence type="ECO:0000313" key="13">
    <source>
        <dbReference type="EMBL" id="MFB0833226.1"/>
    </source>
</evidence>
<dbReference type="PANTHER" id="PTHR11410">
    <property type="entry name" value="ATP SYNTHASE SUBUNIT A"/>
    <property type="match status" value="1"/>
</dbReference>
<dbReference type="NCBIfam" id="TIGR01131">
    <property type="entry name" value="ATP_synt_6_or_A"/>
    <property type="match status" value="1"/>
</dbReference>
<protein>
    <recommendedName>
        <fullName evidence="11 12">ATP synthase subunit a</fullName>
    </recommendedName>
    <alternativeName>
        <fullName evidence="11">ATP synthase F0 sector subunit a</fullName>
    </alternativeName>
    <alternativeName>
        <fullName evidence="11">F-ATPase subunit 6</fullName>
    </alternativeName>
</protein>
<dbReference type="Proteomes" id="UP001575652">
    <property type="component" value="Unassembled WGS sequence"/>
</dbReference>
<feature type="transmembrane region" description="Helical" evidence="11">
    <location>
        <begin position="131"/>
        <end position="149"/>
    </location>
</feature>
<evidence type="ECO:0000256" key="2">
    <source>
        <dbReference type="ARBA" id="ARBA00006810"/>
    </source>
</evidence>
<dbReference type="InterPro" id="IPR000568">
    <property type="entry name" value="ATP_synth_F0_asu"/>
</dbReference>
<dbReference type="CDD" id="cd00310">
    <property type="entry name" value="ATP-synt_Fo_a_6"/>
    <property type="match status" value="1"/>
</dbReference>
<keyword evidence="14" id="KW-1185">Reference proteome</keyword>
<dbReference type="InterPro" id="IPR045083">
    <property type="entry name" value="ATP_synth_F0_asu_bact/mt"/>
</dbReference>
<keyword evidence="5 11" id="KW-0812">Transmembrane</keyword>
<keyword evidence="11" id="KW-1003">Cell membrane</keyword>
<dbReference type="PRINTS" id="PR00123">
    <property type="entry name" value="ATPASEA"/>
</dbReference>
<evidence type="ECO:0000256" key="11">
    <source>
        <dbReference type="HAMAP-Rule" id="MF_01393"/>
    </source>
</evidence>
<feature type="transmembrane region" description="Helical" evidence="11">
    <location>
        <begin position="194"/>
        <end position="217"/>
    </location>
</feature>
<keyword evidence="8 11" id="KW-0406">Ion transport</keyword>
<organism evidence="13 14">
    <name type="scientific">Arthrobacter halodurans</name>
    <dbReference type="NCBI Taxonomy" id="516699"/>
    <lineage>
        <taxon>Bacteria</taxon>
        <taxon>Bacillati</taxon>
        <taxon>Actinomycetota</taxon>
        <taxon>Actinomycetes</taxon>
        <taxon>Micrococcales</taxon>
        <taxon>Micrococcaceae</taxon>
        <taxon>Arthrobacter</taxon>
    </lineage>
</organism>
<evidence type="ECO:0000256" key="5">
    <source>
        <dbReference type="ARBA" id="ARBA00022692"/>
    </source>
</evidence>
<proteinExistence type="inferred from homology"/>
<dbReference type="PANTHER" id="PTHR11410:SF0">
    <property type="entry name" value="ATP SYNTHASE SUBUNIT A"/>
    <property type="match status" value="1"/>
</dbReference>
<feature type="transmembrane region" description="Helical" evidence="11">
    <location>
        <begin position="39"/>
        <end position="60"/>
    </location>
</feature>
<evidence type="ECO:0000256" key="12">
    <source>
        <dbReference type="RuleBase" id="RU000483"/>
    </source>
</evidence>
<evidence type="ECO:0000256" key="6">
    <source>
        <dbReference type="ARBA" id="ARBA00022781"/>
    </source>
</evidence>
<dbReference type="Gene3D" id="1.20.120.220">
    <property type="entry name" value="ATP synthase, F0 complex, subunit A"/>
    <property type="match status" value="1"/>
</dbReference>
<dbReference type="RefSeq" id="WP_373970389.1">
    <property type="nucleotide sequence ID" value="NZ_JBHDLJ010000001.1"/>
</dbReference>
<feature type="transmembrane region" description="Helical" evidence="11">
    <location>
        <begin position="169"/>
        <end position="188"/>
    </location>
</feature>
<sequence>MIALALPAATEEGGFKAPALEDMHLPEILPWYAEYGTGFGKQMLLVLLSVALISWFFLAASRRGSMVPGKFQFLGEYSYNFVRNAVGKDVIGERDFKPFVPLLVALFFFIALNNFFGSVPFLQIPTTSHVGTAYALAGIVYFTWIILGLKRHGIRYFKIATVPSGVPKAILPLIVIIEIISNFFVRPVTHSLRLFATMLSGHLIIMLAASGTSYLLIEGEGIMKALGVLTLVGGVAMYLFEVMIQILQAYVFVLLTAIYIQGALVDEH</sequence>
<dbReference type="Pfam" id="PF00119">
    <property type="entry name" value="ATP-synt_A"/>
    <property type="match status" value="1"/>
</dbReference>
<keyword evidence="6 11" id="KW-0375">Hydrogen ion transport</keyword>
<keyword evidence="9 11" id="KW-0472">Membrane</keyword>
<comment type="subcellular location">
    <subcellularLocation>
        <location evidence="11 12">Cell membrane</location>
        <topology evidence="11 12">Multi-pass membrane protein</topology>
    </subcellularLocation>
    <subcellularLocation>
        <location evidence="1">Membrane</location>
        <topology evidence="1">Multi-pass membrane protein</topology>
    </subcellularLocation>
</comment>
<evidence type="ECO:0000256" key="10">
    <source>
        <dbReference type="ARBA" id="ARBA00023310"/>
    </source>
</evidence>
<dbReference type="InterPro" id="IPR035908">
    <property type="entry name" value="F0_ATP_A_sf"/>
</dbReference>
<dbReference type="SUPFAM" id="SSF81336">
    <property type="entry name" value="F1F0 ATP synthase subunit A"/>
    <property type="match status" value="1"/>
</dbReference>
<evidence type="ECO:0000256" key="7">
    <source>
        <dbReference type="ARBA" id="ARBA00022989"/>
    </source>
</evidence>
<dbReference type="HAMAP" id="MF_01393">
    <property type="entry name" value="ATP_synth_a_bact"/>
    <property type="match status" value="1"/>
</dbReference>
<reference evidence="13 14" key="1">
    <citation type="submission" date="2024-09" db="EMBL/GenBank/DDBJ databases">
        <authorList>
            <person name="Salinas-Garcia M.A."/>
            <person name="Prieme A."/>
        </authorList>
    </citation>
    <scope>NUCLEOTIDE SEQUENCE [LARGE SCALE GENOMIC DNA]</scope>
    <source>
        <strain evidence="13 14">DSM 21081</strain>
    </source>
</reference>
<comment type="similarity">
    <text evidence="2 11 12">Belongs to the ATPase A chain family.</text>
</comment>
<comment type="caution">
    <text evidence="13">The sequence shown here is derived from an EMBL/GenBank/DDBJ whole genome shotgun (WGS) entry which is preliminary data.</text>
</comment>
<dbReference type="EMBL" id="JBHDLJ010000001">
    <property type="protein sequence ID" value="MFB0833226.1"/>
    <property type="molecule type" value="Genomic_DNA"/>
</dbReference>